<evidence type="ECO:0000313" key="2">
    <source>
        <dbReference type="Proteomes" id="UP000676386"/>
    </source>
</evidence>
<gene>
    <name evidence="1" type="ORF">KE626_07275</name>
</gene>
<reference evidence="1 2" key="1">
    <citation type="submission" date="2021-04" db="EMBL/GenBank/DDBJ databases">
        <title>Chitinophaga sp. nov., isolated from the rhizosphere soil.</title>
        <authorList>
            <person name="He S."/>
        </authorList>
    </citation>
    <scope>NUCLEOTIDE SEQUENCE [LARGE SCALE GENOMIC DNA]</scope>
    <source>
        <strain evidence="1 2">2R12</strain>
    </source>
</reference>
<protein>
    <submittedName>
        <fullName evidence="1">Uncharacterized protein</fullName>
    </submittedName>
</protein>
<proteinExistence type="predicted"/>
<comment type="caution">
    <text evidence="1">The sequence shown here is derived from an EMBL/GenBank/DDBJ whole genome shotgun (WGS) entry which is preliminary data.</text>
</comment>
<dbReference type="EMBL" id="JAGTXB010000003">
    <property type="protein sequence ID" value="MBS0027106.1"/>
    <property type="molecule type" value="Genomic_DNA"/>
</dbReference>
<accession>A0ABS5IW08</accession>
<organism evidence="1 2">
    <name type="scientific">Chitinophaga hostae</name>
    <dbReference type="NCBI Taxonomy" id="2831022"/>
    <lineage>
        <taxon>Bacteria</taxon>
        <taxon>Pseudomonadati</taxon>
        <taxon>Bacteroidota</taxon>
        <taxon>Chitinophagia</taxon>
        <taxon>Chitinophagales</taxon>
        <taxon>Chitinophagaceae</taxon>
        <taxon>Chitinophaga</taxon>
    </lineage>
</organism>
<keyword evidence="2" id="KW-1185">Reference proteome</keyword>
<dbReference type="Proteomes" id="UP000676386">
    <property type="component" value="Unassembled WGS sequence"/>
</dbReference>
<sequence length="113" mass="12977">MESNVLAWSKALQMGLHTKEYPYSITSVPTGIVVARLDFKIWAKKIMGINGFFSQQGGLRFQLTVFLNKQLKNYQLNRETVDFASCPVNSLYELKIGVRKDRPYLESIQCLEL</sequence>
<evidence type="ECO:0000313" key="1">
    <source>
        <dbReference type="EMBL" id="MBS0027106.1"/>
    </source>
</evidence>
<dbReference type="RefSeq" id="WP_211972218.1">
    <property type="nucleotide sequence ID" value="NZ_JAGTXB010000003.1"/>
</dbReference>
<name>A0ABS5IW08_9BACT</name>